<dbReference type="Gene3D" id="1.10.10.10">
    <property type="entry name" value="Winged helix-like DNA-binding domain superfamily/Winged helix DNA-binding domain"/>
    <property type="match status" value="1"/>
</dbReference>
<evidence type="ECO:0000256" key="2">
    <source>
        <dbReference type="ARBA" id="ARBA00023015"/>
    </source>
</evidence>
<dbReference type="RefSeq" id="WP_085084188.1">
    <property type="nucleotide sequence ID" value="NZ_FXAK01000002.1"/>
</dbReference>
<organism evidence="6 7">
    <name type="scientific">Azospirillum oryzae</name>
    <dbReference type="NCBI Taxonomy" id="286727"/>
    <lineage>
        <taxon>Bacteria</taxon>
        <taxon>Pseudomonadati</taxon>
        <taxon>Pseudomonadota</taxon>
        <taxon>Alphaproteobacteria</taxon>
        <taxon>Rhodospirillales</taxon>
        <taxon>Azospirillaceae</taxon>
        <taxon>Azospirillum</taxon>
    </lineage>
</organism>
<evidence type="ECO:0000256" key="1">
    <source>
        <dbReference type="ARBA" id="ARBA00009437"/>
    </source>
</evidence>
<dbReference type="STRING" id="286727.SAMN02982917_1710"/>
<evidence type="ECO:0000313" key="6">
    <source>
        <dbReference type="EMBL" id="SMF34096.1"/>
    </source>
</evidence>
<comment type="similarity">
    <text evidence="1">Belongs to the LysR transcriptional regulatory family.</text>
</comment>
<protein>
    <submittedName>
        <fullName evidence="6">DNA-binding transcriptional regulator, LysR family</fullName>
    </submittedName>
</protein>
<dbReference type="CDD" id="cd05466">
    <property type="entry name" value="PBP2_LTTR_substrate"/>
    <property type="match status" value="1"/>
</dbReference>
<dbReference type="Pfam" id="PF03466">
    <property type="entry name" value="LysR_substrate"/>
    <property type="match status" value="1"/>
</dbReference>
<gene>
    <name evidence="6" type="ORF">SAMN02982917_1710</name>
</gene>
<dbReference type="Proteomes" id="UP000192936">
    <property type="component" value="Unassembled WGS sequence"/>
</dbReference>
<dbReference type="GO" id="GO:0003700">
    <property type="term" value="F:DNA-binding transcription factor activity"/>
    <property type="evidence" value="ECO:0007669"/>
    <property type="project" value="InterPro"/>
</dbReference>
<dbReference type="PANTHER" id="PTHR30419:SF31">
    <property type="entry name" value="BLR3139 PROTEIN"/>
    <property type="match status" value="1"/>
</dbReference>
<evidence type="ECO:0000313" key="7">
    <source>
        <dbReference type="Proteomes" id="UP000192936"/>
    </source>
</evidence>
<dbReference type="GO" id="GO:0003677">
    <property type="term" value="F:DNA binding"/>
    <property type="evidence" value="ECO:0007669"/>
    <property type="project" value="UniProtKB-KW"/>
</dbReference>
<dbReference type="InterPro" id="IPR000847">
    <property type="entry name" value="LysR_HTH_N"/>
</dbReference>
<evidence type="ECO:0000256" key="4">
    <source>
        <dbReference type="ARBA" id="ARBA00023163"/>
    </source>
</evidence>
<dbReference type="GO" id="GO:0005829">
    <property type="term" value="C:cytosol"/>
    <property type="evidence" value="ECO:0007669"/>
    <property type="project" value="TreeGrafter"/>
</dbReference>
<dbReference type="PRINTS" id="PR00039">
    <property type="entry name" value="HTHLYSR"/>
</dbReference>
<dbReference type="EMBL" id="FXAK01000002">
    <property type="protein sequence ID" value="SMF34096.1"/>
    <property type="molecule type" value="Genomic_DNA"/>
</dbReference>
<keyword evidence="4" id="KW-0804">Transcription</keyword>
<reference evidence="6 7" key="1">
    <citation type="submission" date="2017-04" db="EMBL/GenBank/DDBJ databases">
        <authorList>
            <person name="Afonso C.L."/>
            <person name="Miller P.J."/>
            <person name="Scott M.A."/>
            <person name="Spackman E."/>
            <person name="Goraichik I."/>
            <person name="Dimitrov K.M."/>
            <person name="Suarez D.L."/>
            <person name="Swayne D.E."/>
        </authorList>
    </citation>
    <scope>NUCLEOTIDE SEQUENCE [LARGE SCALE GENOMIC DNA]</scope>
    <source>
        <strain evidence="6 7">A2P</strain>
    </source>
</reference>
<dbReference type="OrthoDB" id="9775392at2"/>
<accession>A0A1X7EIE7</accession>
<feature type="domain" description="HTH lysR-type" evidence="5">
    <location>
        <begin position="1"/>
        <end position="57"/>
    </location>
</feature>
<keyword evidence="3 6" id="KW-0238">DNA-binding</keyword>
<sequence length="316" mass="35107">MFRKFVYLLALSREKHFGRAAESCHVSQPTLSNAIRQLEEELQVPIVERGQKFEGFTPEGLKVLEYARRIVGERDNLRHELLALAQGVTGHLRLGAIPTALPAVPHVLAPFATRYPHIRSSIVSLSSREIQRGLDEFELDAAITYLDNEPLNNVRTLPLYTERYYLLARRDELPEELVAQGAAQWEKAAELRLCLLTPDMQNRRIADTAFRMTGRTVQAATETNSIVTLYTIVRTGSCASIVPGQLLTFVPPHPDIVALPLVDPELSHVVGLAYADRDPPPPLARALAVAASDADIAQRMAISVAEAMIPWRVAIR</sequence>
<evidence type="ECO:0000259" key="5">
    <source>
        <dbReference type="PROSITE" id="PS50931"/>
    </source>
</evidence>
<evidence type="ECO:0000256" key="3">
    <source>
        <dbReference type="ARBA" id="ARBA00023125"/>
    </source>
</evidence>
<keyword evidence="2" id="KW-0805">Transcription regulation</keyword>
<dbReference type="PANTHER" id="PTHR30419">
    <property type="entry name" value="HTH-TYPE TRANSCRIPTIONAL REGULATOR YBHD"/>
    <property type="match status" value="1"/>
</dbReference>
<dbReference type="SUPFAM" id="SSF46785">
    <property type="entry name" value="Winged helix' DNA-binding domain"/>
    <property type="match status" value="1"/>
</dbReference>
<dbReference type="InterPro" id="IPR005119">
    <property type="entry name" value="LysR_subst-bd"/>
</dbReference>
<dbReference type="FunFam" id="1.10.10.10:FF:000001">
    <property type="entry name" value="LysR family transcriptional regulator"/>
    <property type="match status" value="1"/>
</dbReference>
<dbReference type="SUPFAM" id="SSF53850">
    <property type="entry name" value="Periplasmic binding protein-like II"/>
    <property type="match status" value="1"/>
</dbReference>
<dbReference type="PROSITE" id="PS50931">
    <property type="entry name" value="HTH_LYSR"/>
    <property type="match status" value="1"/>
</dbReference>
<dbReference type="Pfam" id="PF00126">
    <property type="entry name" value="HTH_1"/>
    <property type="match status" value="1"/>
</dbReference>
<dbReference type="InterPro" id="IPR036388">
    <property type="entry name" value="WH-like_DNA-bd_sf"/>
</dbReference>
<proteinExistence type="inferred from homology"/>
<dbReference type="AlphaFoldDB" id="A0A1X7EIE7"/>
<name>A0A1X7EIE7_9PROT</name>
<dbReference type="InterPro" id="IPR036390">
    <property type="entry name" value="WH_DNA-bd_sf"/>
</dbReference>
<dbReference type="InterPro" id="IPR050950">
    <property type="entry name" value="HTH-type_LysR_regulators"/>
</dbReference>
<dbReference type="Gene3D" id="3.40.190.290">
    <property type="match status" value="1"/>
</dbReference>